<evidence type="ECO:0000313" key="12">
    <source>
        <dbReference type="Proteomes" id="UP000248544"/>
    </source>
</evidence>
<evidence type="ECO:0000256" key="7">
    <source>
        <dbReference type="PIRSR" id="PIRSR001480-1"/>
    </source>
</evidence>
<dbReference type="InterPro" id="IPR001250">
    <property type="entry name" value="Man6P_Isoase-1"/>
</dbReference>
<dbReference type="EMBL" id="POUA01000132">
    <property type="protein sequence ID" value="PZG43911.1"/>
    <property type="molecule type" value="Genomic_DNA"/>
</dbReference>
<dbReference type="GO" id="GO:0005829">
    <property type="term" value="C:cytosol"/>
    <property type="evidence" value="ECO:0007669"/>
    <property type="project" value="TreeGrafter"/>
</dbReference>
<dbReference type="NCBIfam" id="TIGR00218">
    <property type="entry name" value="manA"/>
    <property type="match status" value="1"/>
</dbReference>
<dbReference type="Pfam" id="PF20511">
    <property type="entry name" value="PMI_typeI_cat"/>
    <property type="match status" value="1"/>
</dbReference>
<feature type="binding site" evidence="8">
    <location>
        <position position="103"/>
    </location>
    <ligand>
        <name>Zn(2+)</name>
        <dbReference type="ChEBI" id="CHEBI:29105"/>
    </ligand>
</feature>
<keyword evidence="6 11" id="KW-0413">Isomerase</keyword>
<dbReference type="Gene3D" id="1.10.441.10">
    <property type="entry name" value="Phosphomannose Isomerase, domain 2"/>
    <property type="match status" value="1"/>
</dbReference>
<dbReference type="InterPro" id="IPR011051">
    <property type="entry name" value="RmlC_Cupin_sf"/>
</dbReference>
<evidence type="ECO:0000313" key="11">
    <source>
        <dbReference type="EMBL" id="PZG43911.1"/>
    </source>
</evidence>
<evidence type="ECO:0000256" key="8">
    <source>
        <dbReference type="PIRSR" id="PIRSR001480-2"/>
    </source>
</evidence>
<reference evidence="11 12" key="1">
    <citation type="submission" date="2018-01" db="EMBL/GenBank/DDBJ databases">
        <title>Draft genome sequence of Sphaerisporangium sp. 7K107.</title>
        <authorList>
            <person name="Sahin N."/>
            <person name="Saygin H."/>
            <person name="Ay H."/>
        </authorList>
    </citation>
    <scope>NUCLEOTIDE SEQUENCE [LARGE SCALE GENOMIC DNA]</scope>
    <source>
        <strain evidence="11 12">7K107</strain>
    </source>
</reference>
<evidence type="ECO:0000256" key="9">
    <source>
        <dbReference type="SAM" id="MobiDB-lite"/>
    </source>
</evidence>
<comment type="catalytic activity">
    <reaction evidence="1">
        <text>D-mannose 6-phosphate = D-fructose 6-phosphate</text>
        <dbReference type="Rhea" id="RHEA:12356"/>
        <dbReference type="ChEBI" id="CHEBI:58735"/>
        <dbReference type="ChEBI" id="CHEBI:61527"/>
        <dbReference type="EC" id="5.3.1.8"/>
    </reaction>
</comment>
<feature type="binding site" evidence="8">
    <location>
        <position position="260"/>
    </location>
    <ligand>
        <name>Zn(2+)</name>
        <dbReference type="ChEBI" id="CHEBI:29105"/>
    </ligand>
</feature>
<protein>
    <recommendedName>
        <fullName evidence="3">mannose-6-phosphate isomerase</fullName>
        <ecNumber evidence="3">5.3.1.8</ecNumber>
    </recommendedName>
</protein>
<evidence type="ECO:0000256" key="1">
    <source>
        <dbReference type="ARBA" id="ARBA00000757"/>
    </source>
</evidence>
<evidence type="ECO:0000256" key="2">
    <source>
        <dbReference type="ARBA" id="ARBA00010772"/>
    </source>
</evidence>
<comment type="similarity">
    <text evidence="2">Belongs to the mannose-6-phosphate isomerase type 1 family.</text>
</comment>
<dbReference type="PIRSF" id="PIRSF001480">
    <property type="entry name" value="Mannose-6-phosphate_isomerase"/>
    <property type="match status" value="1"/>
</dbReference>
<evidence type="ECO:0000256" key="5">
    <source>
        <dbReference type="ARBA" id="ARBA00022833"/>
    </source>
</evidence>
<dbReference type="InterPro" id="IPR014710">
    <property type="entry name" value="RmlC-like_jellyroll"/>
</dbReference>
<dbReference type="PANTHER" id="PTHR10309:SF0">
    <property type="entry name" value="MANNOSE-6-PHOSPHATE ISOMERASE"/>
    <property type="match status" value="1"/>
</dbReference>
<evidence type="ECO:0000256" key="6">
    <source>
        <dbReference type="ARBA" id="ARBA00023235"/>
    </source>
</evidence>
<accession>A0A2W2G6P0</accession>
<organism evidence="11 12">
    <name type="scientific">Spongiactinospora gelatinilytica</name>
    <dbReference type="NCBI Taxonomy" id="2666298"/>
    <lineage>
        <taxon>Bacteria</taxon>
        <taxon>Bacillati</taxon>
        <taxon>Actinomycetota</taxon>
        <taxon>Actinomycetes</taxon>
        <taxon>Streptosporangiales</taxon>
        <taxon>Streptosporangiaceae</taxon>
        <taxon>Spongiactinospora</taxon>
    </lineage>
</organism>
<feature type="binding site" evidence="8">
    <location>
        <position position="140"/>
    </location>
    <ligand>
        <name>Zn(2+)</name>
        <dbReference type="ChEBI" id="CHEBI:29105"/>
    </ligand>
</feature>
<name>A0A2W2G6P0_9ACTN</name>
<keyword evidence="4 8" id="KW-0479">Metal-binding</keyword>
<dbReference type="Proteomes" id="UP000248544">
    <property type="component" value="Unassembled WGS sequence"/>
</dbReference>
<sequence>MTHPQPDVLPMANPIRPYAWGSRAAIAALQGRAPAAGPEAELWMGAHPGAPSVLETPGGRVPLGEFIAADPRRALGEPALAAFGPRLPYLLKVLAAEEPLSLQVHPTPEQAAEGYAAEDRAGTPADAPDRNYRDPYAKPELLCALEPFEALCGFRDPAESAALLDGLDGLGVPALAPFAAALRRGEIHEVVSGLLTLPAEGRAELVGAVAAACAADAGLAWAAGLAEHYPGDPGVVIALLMHRLTLAPGEALYVPAGQPHSYLRGVGVEVMSASDNVLRGGLTGKHIDIPELLRILSPKAGDPVVVRPVRQGAEEVYRTPAREFRLSRIDVEGEVELPASGPSILLTVSGDVTVYDNEVPEGSESRQNGPRPGPPGLGLAPGASVFVTAASGPIRLSGRGSAYRASVPD</sequence>
<dbReference type="GO" id="GO:0009298">
    <property type="term" value="P:GDP-mannose biosynthetic process"/>
    <property type="evidence" value="ECO:0007669"/>
    <property type="project" value="InterPro"/>
</dbReference>
<keyword evidence="5 8" id="KW-0862">Zinc</keyword>
<comment type="caution">
    <text evidence="11">The sequence shown here is derived from an EMBL/GenBank/DDBJ whole genome shotgun (WGS) entry which is preliminary data.</text>
</comment>
<dbReference type="InterPro" id="IPR046457">
    <property type="entry name" value="PMI_typeI_cat"/>
</dbReference>
<dbReference type="GO" id="GO:0005975">
    <property type="term" value="P:carbohydrate metabolic process"/>
    <property type="evidence" value="ECO:0007669"/>
    <property type="project" value="InterPro"/>
</dbReference>
<evidence type="ECO:0000259" key="10">
    <source>
        <dbReference type="Pfam" id="PF20511"/>
    </source>
</evidence>
<dbReference type="Gene3D" id="2.60.120.10">
    <property type="entry name" value="Jelly Rolls"/>
    <property type="match status" value="2"/>
</dbReference>
<feature type="binding site" evidence="8">
    <location>
        <position position="105"/>
    </location>
    <ligand>
        <name>Zn(2+)</name>
        <dbReference type="ChEBI" id="CHEBI:29105"/>
    </ligand>
</feature>
<comment type="cofactor">
    <cofactor evidence="8">
        <name>Zn(2+)</name>
        <dbReference type="ChEBI" id="CHEBI:29105"/>
    </cofactor>
    <text evidence="8">Binds 1 zinc ion per subunit.</text>
</comment>
<evidence type="ECO:0000256" key="4">
    <source>
        <dbReference type="ARBA" id="ARBA00022723"/>
    </source>
</evidence>
<feature type="active site" evidence="7">
    <location>
        <position position="279"/>
    </location>
</feature>
<dbReference type="CDD" id="cd07011">
    <property type="entry name" value="cupin_PMI_type_I_N"/>
    <property type="match status" value="1"/>
</dbReference>
<gene>
    <name evidence="11" type="primary">manA</name>
    <name evidence="11" type="ORF">C1I98_17905</name>
</gene>
<dbReference type="AlphaFoldDB" id="A0A2W2G6P0"/>
<dbReference type="InterPro" id="IPR016305">
    <property type="entry name" value="Mannose-6-P_Isomerase"/>
</dbReference>
<dbReference type="PRINTS" id="PR00714">
    <property type="entry name" value="MAN6PISMRASE"/>
</dbReference>
<dbReference type="PANTHER" id="PTHR10309">
    <property type="entry name" value="MANNOSE-6-PHOSPHATE ISOMERASE"/>
    <property type="match status" value="1"/>
</dbReference>
<dbReference type="EC" id="5.3.1.8" evidence="3"/>
<feature type="domain" description="Phosphomannose isomerase type I catalytic" evidence="10">
    <location>
        <begin position="10"/>
        <end position="155"/>
    </location>
</feature>
<dbReference type="SUPFAM" id="SSF51182">
    <property type="entry name" value="RmlC-like cupins"/>
    <property type="match status" value="1"/>
</dbReference>
<keyword evidence="12" id="KW-1185">Reference proteome</keyword>
<dbReference type="GO" id="GO:0008270">
    <property type="term" value="F:zinc ion binding"/>
    <property type="evidence" value="ECO:0007669"/>
    <property type="project" value="InterPro"/>
</dbReference>
<proteinExistence type="inferred from homology"/>
<dbReference type="GO" id="GO:0004476">
    <property type="term" value="F:mannose-6-phosphate isomerase activity"/>
    <property type="evidence" value="ECO:0007669"/>
    <property type="project" value="UniProtKB-EC"/>
</dbReference>
<evidence type="ECO:0000256" key="3">
    <source>
        <dbReference type="ARBA" id="ARBA00011956"/>
    </source>
</evidence>
<feature type="region of interest" description="Disordered" evidence="9">
    <location>
        <begin position="357"/>
        <end position="382"/>
    </location>
</feature>